<organism evidence="1 2">
    <name type="scientific">Entomophthora muscae</name>
    <dbReference type="NCBI Taxonomy" id="34485"/>
    <lineage>
        <taxon>Eukaryota</taxon>
        <taxon>Fungi</taxon>
        <taxon>Fungi incertae sedis</taxon>
        <taxon>Zoopagomycota</taxon>
        <taxon>Entomophthoromycotina</taxon>
        <taxon>Entomophthoromycetes</taxon>
        <taxon>Entomophthorales</taxon>
        <taxon>Entomophthoraceae</taxon>
        <taxon>Entomophthora</taxon>
    </lineage>
</organism>
<evidence type="ECO:0000313" key="2">
    <source>
        <dbReference type="Proteomes" id="UP001165960"/>
    </source>
</evidence>
<reference evidence="1" key="1">
    <citation type="submission" date="2022-04" db="EMBL/GenBank/DDBJ databases">
        <title>Genome of the entomopathogenic fungus Entomophthora muscae.</title>
        <authorList>
            <person name="Elya C."/>
            <person name="Lovett B.R."/>
            <person name="Lee E."/>
            <person name="Macias A.M."/>
            <person name="Hajek A.E."/>
            <person name="De Bivort B.L."/>
            <person name="Kasson M.T."/>
            <person name="De Fine Licht H.H."/>
            <person name="Stajich J.E."/>
        </authorList>
    </citation>
    <scope>NUCLEOTIDE SEQUENCE</scope>
    <source>
        <strain evidence="1">Berkeley</strain>
    </source>
</reference>
<keyword evidence="2" id="KW-1185">Reference proteome</keyword>
<name>A0ACC2SDN3_9FUNG</name>
<protein>
    <submittedName>
        <fullName evidence="1">Uncharacterized protein</fullName>
    </submittedName>
</protein>
<gene>
    <name evidence="1" type="ORF">DSO57_1031231</name>
</gene>
<sequence>MYPTNENATMFKNALRSHDIDGEEPTSPPKRKIEQVDTFLDSETVNSSEKGKLLKGESKAIKVTQPKVEASLASKPQVQAVVIKSETEKSSEISKVVDGESEALTATQPEEKVSLSPKLQVEAAFVDSETEKTSNIIKVVNGESEVIAVTQSKDEVSLASKPQVEAAIVDSGESVKDVKEDLNNSLPKSVVSDSNSSADKVENKGLISHEKSTENGASEPEKPKIVFGQTLNDPKYSWLSNFGKSTLGSNAQSFKPQTNNTASMFQGFKASANSSLDDKETKAVDFGALLMKAKDTEQSKPEPIMPKLQLIDEAVSTGEEDEETLFEATGKLHVLGKDMKWTERGVGQLRINALRSDIFNRRIIMRLESVHKVILNVKVVPDLKPTAEGKFVRFSAFETEGSPSSFTFRTSAADIAEWMVEELTY</sequence>
<dbReference type="Proteomes" id="UP001165960">
    <property type="component" value="Unassembled WGS sequence"/>
</dbReference>
<dbReference type="EMBL" id="QTSX02005193">
    <property type="protein sequence ID" value="KAJ9060402.1"/>
    <property type="molecule type" value="Genomic_DNA"/>
</dbReference>
<evidence type="ECO:0000313" key="1">
    <source>
        <dbReference type="EMBL" id="KAJ9060402.1"/>
    </source>
</evidence>
<proteinExistence type="predicted"/>
<comment type="caution">
    <text evidence="1">The sequence shown here is derived from an EMBL/GenBank/DDBJ whole genome shotgun (WGS) entry which is preliminary data.</text>
</comment>
<accession>A0ACC2SDN3</accession>